<dbReference type="KEGG" id="mmt:Metme_1355"/>
<dbReference type="STRING" id="857087.Metme_1355"/>
<dbReference type="AlphaFoldDB" id="F9ZY48"/>
<reference evidence="2 3" key="1">
    <citation type="journal article" date="2011" name="J. Bacteriol.">
        <title>Complete Genome Sequence of the Aerobic Marine Methanotroph Methylomonas methanica MC09.</title>
        <authorList>
            <person name="Boden R."/>
            <person name="Cunliffe M."/>
            <person name="Scanlan J."/>
            <person name="Moussard H."/>
            <person name="Kits K.D."/>
            <person name="Klotz M.G."/>
            <person name="Jetten M.S."/>
            <person name="Vuilleumier S."/>
            <person name="Han J."/>
            <person name="Peters L."/>
            <person name="Mikhailova N."/>
            <person name="Teshima H."/>
            <person name="Tapia R."/>
            <person name="Kyrpides N."/>
            <person name="Ivanova N."/>
            <person name="Pagani I."/>
            <person name="Cheng J.F."/>
            <person name="Goodwin L."/>
            <person name="Han C."/>
            <person name="Hauser L."/>
            <person name="Land M.L."/>
            <person name="Lapidus A."/>
            <person name="Lucas S."/>
            <person name="Pitluck S."/>
            <person name="Woyke T."/>
            <person name="Stein L."/>
            <person name="Murrell J.C."/>
        </authorList>
    </citation>
    <scope>NUCLEOTIDE SEQUENCE [LARGE SCALE GENOMIC DNA]</scope>
    <source>
        <strain evidence="2 3">MC09</strain>
    </source>
</reference>
<feature type="compositionally biased region" description="Polar residues" evidence="1">
    <location>
        <begin position="322"/>
        <end position="343"/>
    </location>
</feature>
<feature type="compositionally biased region" description="Polar residues" evidence="1">
    <location>
        <begin position="225"/>
        <end position="250"/>
    </location>
</feature>
<dbReference type="HOGENOM" id="CLU_808470_0_0_6"/>
<reference key="2">
    <citation type="submission" date="2011-05" db="EMBL/GenBank/DDBJ databases">
        <title>Complete genome sequence of the aerobic marine methanotroph Methylomonas methanica MC09.</title>
        <authorList>
            <person name="Boden R."/>
            <person name="Cunliffe M."/>
            <person name="Scanlan J."/>
            <person name="Moussard H."/>
            <person name="Kits K.D."/>
            <person name="Klotz M."/>
            <person name="Jetten M."/>
            <person name="Vuilleumier S."/>
            <person name="Han J."/>
            <person name="Peters L."/>
            <person name="Mikhailova N."/>
            <person name="Teshima H."/>
            <person name="Tapia R."/>
            <person name="Kyrpides N."/>
            <person name="Ivanova N."/>
            <person name="Pagani I."/>
            <person name="Cheng J.-F."/>
            <person name="Goodwin L."/>
            <person name="Han C."/>
            <person name="Hauser L."/>
            <person name="Land M."/>
            <person name="Lapidus A."/>
            <person name="Lucas S."/>
            <person name="Pitluck S."/>
            <person name="Woyke T."/>
            <person name="Stein L.Y."/>
            <person name="Murrell C."/>
        </authorList>
    </citation>
    <scope>NUCLEOTIDE SEQUENCE</scope>
    <source>
        <strain>MC09</strain>
    </source>
</reference>
<evidence type="ECO:0000256" key="1">
    <source>
        <dbReference type="SAM" id="MobiDB-lite"/>
    </source>
</evidence>
<organism evidence="2 3">
    <name type="scientific">Methylomonas methanica (strain DSM 25384 / MC09)</name>
    <dbReference type="NCBI Taxonomy" id="857087"/>
    <lineage>
        <taxon>Bacteria</taxon>
        <taxon>Pseudomonadati</taxon>
        <taxon>Pseudomonadota</taxon>
        <taxon>Gammaproteobacteria</taxon>
        <taxon>Methylococcales</taxon>
        <taxon>Methylococcaceae</taxon>
        <taxon>Methylomonas</taxon>
    </lineage>
</organism>
<evidence type="ECO:0000313" key="2">
    <source>
        <dbReference type="EMBL" id="AEF99778.1"/>
    </source>
</evidence>
<name>F9ZY48_METMM</name>
<reference evidence="3" key="3">
    <citation type="submission" date="2011-05" db="EMBL/GenBank/DDBJ databases">
        <title>Complete sequence of Methylomonas methanica MC09.</title>
        <authorList>
            <consortium name="US DOE Joint Genome Institute"/>
            <person name="Lucas S."/>
            <person name="Han J."/>
            <person name="Lapidus A."/>
            <person name="Cheng J.-F."/>
            <person name="Goodwin L."/>
            <person name="Pitluck S."/>
            <person name="Peters L."/>
            <person name="Mikhailova N."/>
            <person name="Teshima H."/>
            <person name="Han C."/>
            <person name="Tapia R."/>
            <person name="Land M."/>
            <person name="Hauser L."/>
            <person name="Kyrpides N."/>
            <person name="Ivanova N."/>
            <person name="Pagani I."/>
            <person name="Stein L."/>
            <person name="Woyke T."/>
        </authorList>
    </citation>
    <scope>NUCLEOTIDE SEQUENCE [LARGE SCALE GENOMIC DNA]</scope>
    <source>
        <strain evidence="3">MC09</strain>
    </source>
</reference>
<sequence>MLIDNAAITSRFGHYPHPRTEHHVAGKASNNGSEIALHHRHRHNNQDQLRLSDAAKLSGTQKSPVDMAKKPDAGHALNIQIIQRMVKSITGQDLQLFSPQALQDQADQVTVQAPTQAPDSQANSDTGLVYQQSTAYFESQTITFNAQGTINTKDGQSIDFSVSLSMSHILYKETNLSLSGGDATNGSPLTVNFEGNATELTTTHFEFAFDTHGSQDQVDILKSNNNTQEPASKTADTVYDQSEPASQSADSIEKPAGDDSQLIGMAKLVYQQLRIWQRHADSSQQLLALGEKNLGALYLGHLTAPLQPKAADSTPALAESAGGNTNLPQNNQTESTQQINFTA</sequence>
<evidence type="ECO:0000313" key="3">
    <source>
        <dbReference type="Proteomes" id="UP000008888"/>
    </source>
</evidence>
<dbReference type="RefSeq" id="WP_013818038.1">
    <property type="nucleotide sequence ID" value="NC_015572.1"/>
</dbReference>
<dbReference type="EMBL" id="CP002738">
    <property type="protein sequence ID" value="AEF99778.1"/>
    <property type="molecule type" value="Genomic_DNA"/>
</dbReference>
<accession>F9ZY48</accession>
<feature type="region of interest" description="Disordered" evidence="1">
    <location>
        <begin position="225"/>
        <end position="258"/>
    </location>
</feature>
<proteinExistence type="predicted"/>
<keyword evidence="3" id="KW-1185">Reference proteome</keyword>
<gene>
    <name evidence="2" type="ordered locus">Metme_1355</name>
</gene>
<dbReference type="Proteomes" id="UP000008888">
    <property type="component" value="Chromosome"/>
</dbReference>
<dbReference type="eggNOG" id="COG2931">
    <property type="taxonomic scope" value="Bacteria"/>
</dbReference>
<feature type="region of interest" description="Disordered" evidence="1">
    <location>
        <begin position="310"/>
        <end position="343"/>
    </location>
</feature>
<protein>
    <submittedName>
        <fullName evidence="2">Uncharacterized protein</fullName>
    </submittedName>
</protein>
<dbReference type="OrthoDB" id="1676884at2"/>